<evidence type="ECO:0000313" key="15">
    <source>
        <dbReference type="Proteomes" id="UP000269998"/>
    </source>
</evidence>
<keyword evidence="4 14" id="KW-0808">Transferase</keyword>
<evidence type="ECO:0000259" key="12">
    <source>
        <dbReference type="PROSITE" id="PS52004"/>
    </source>
</evidence>
<feature type="region of interest" description="N-terminal hotdog fold" evidence="9">
    <location>
        <begin position="2935"/>
        <end position="3060"/>
    </location>
</feature>
<comment type="pathway">
    <text evidence="1">Lipid metabolism.</text>
</comment>
<feature type="domain" description="Carrier" evidence="11">
    <location>
        <begin position="169"/>
        <end position="244"/>
    </location>
</feature>
<dbReference type="InterPro" id="IPR049900">
    <property type="entry name" value="PKS_mFAS_DH"/>
</dbReference>
<name>A0A447GAP5_9MYCO</name>
<dbReference type="InterPro" id="IPR009081">
    <property type="entry name" value="PP-bd_ACP"/>
</dbReference>
<evidence type="ECO:0000259" key="13">
    <source>
        <dbReference type="PROSITE" id="PS52019"/>
    </source>
</evidence>
<evidence type="ECO:0000256" key="7">
    <source>
        <dbReference type="ARBA" id="ARBA00023268"/>
    </source>
</evidence>
<dbReference type="SUPFAM" id="SSF51735">
    <property type="entry name" value="NAD(P)-binding Rossmann-fold domains"/>
    <property type="match status" value="3"/>
</dbReference>
<feature type="compositionally biased region" description="Low complexity" evidence="10">
    <location>
        <begin position="3275"/>
        <end position="3284"/>
    </location>
</feature>
<dbReference type="EMBL" id="LR130759">
    <property type="protein sequence ID" value="VDM87537.1"/>
    <property type="molecule type" value="Genomic_DNA"/>
</dbReference>
<feature type="region of interest" description="C-terminal hotdog fold" evidence="9">
    <location>
        <begin position="1305"/>
        <end position="1448"/>
    </location>
</feature>
<dbReference type="InterPro" id="IPR020806">
    <property type="entry name" value="PKS_PP-bd"/>
</dbReference>
<dbReference type="PROSITE" id="PS50075">
    <property type="entry name" value="CARRIER"/>
    <property type="match status" value="2"/>
</dbReference>
<dbReference type="OrthoDB" id="4516163at2"/>
<dbReference type="InterPro" id="IPR049552">
    <property type="entry name" value="PKS_DH_N"/>
</dbReference>
<feature type="compositionally biased region" description="Pro residues" evidence="10">
    <location>
        <begin position="1294"/>
        <end position="1307"/>
    </location>
</feature>
<evidence type="ECO:0000256" key="3">
    <source>
        <dbReference type="ARBA" id="ARBA00022553"/>
    </source>
</evidence>
<keyword evidence="15" id="KW-1185">Reference proteome</keyword>
<dbReference type="SMART" id="SM00825">
    <property type="entry name" value="PKS_KS"/>
    <property type="match status" value="2"/>
</dbReference>
<dbReference type="Gene3D" id="1.10.1200.10">
    <property type="entry name" value="ACP-like"/>
    <property type="match status" value="2"/>
</dbReference>
<feature type="region of interest" description="Disordered" evidence="10">
    <location>
        <begin position="3053"/>
        <end position="3073"/>
    </location>
</feature>
<dbReference type="InterPro" id="IPR020841">
    <property type="entry name" value="PKS_Beta-ketoAc_synthase_dom"/>
</dbReference>
<dbReference type="GO" id="GO:0004312">
    <property type="term" value="F:fatty acid synthase activity"/>
    <property type="evidence" value="ECO:0007669"/>
    <property type="project" value="TreeGrafter"/>
</dbReference>
<keyword evidence="8 14" id="KW-0012">Acyltransferase</keyword>
<feature type="active site" description="Proton acceptor; for dehydratase activity" evidence="9">
    <location>
        <position position="1203"/>
    </location>
</feature>
<dbReference type="InterPro" id="IPR014043">
    <property type="entry name" value="Acyl_transferase_dom"/>
</dbReference>
<dbReference type="InterPro" id="IPR016039">
    <property type="entry name" value="Thiolase-like"/>
</dbReference>
<dbReference type="Proteomes" id="UP000269998">
    <property type="component" value="Chromosome"/>
</dbReference>
<dbReference type="FunFam" id="1.10.1200.10:FF:000007">
    <property type="entry name" value="Probable polyketide synthase pks17"/>
    <property type="match status" value="2"/>
</dbReference>
<evidence type="ECO:0000256" key="4">
    <source>
        <dbReference type="ARBA" id="ARBA00022679"/>
    </source>
</evidence>
<feature type="domain" description="PKS/mFAS DH" evidence="13">
    <location>
        <begin position="2935"/>
        <end position="3212"/>
    </location>
</feature>
<reference evidence="15" key="1">
    <citation type="submission" date="2018-02" db="EMBL/GenBank/DDBJ databases">
        <authorList>
            <person name="Seth-Smith MB H."/>
            <person name="Seth-Smith H."/>
        </authorList>
    </citation>
    <scope>NUCLEOTIDE SEQUENCE [LARGE SCALE GENOMIC DNA]</scope>
</reference>
<dbReference type="SUPFAM" id="SSF47336">
    <property type="entry name" value="ACP-like"/>
    <property type="match status" value="2"/>
</dbReference>
<dbReference type="InterPro" id="IPR014031">
    <property type="entry name" value="Ketoacyl_synth_C"/>
</dbReference>
<dbReference type="InterPro" id="IPR036291">
    <property type="entry name" value="NAD(P)-bd_dom_sf"/>
</dbReference>
<keyword evidence="5" id="KW-0276">Fatty acid metabolism</keyword>
<evidence type="ECO:0000256" key="5">
    <source>
        <dbReference type="ARBA" id="ARBA00022832"/>
    </source>
</evidence>
<dbReference type="Pfam" id="PF02801">
    <property type="entry name" value="Ketoacyl-synt_C"/>
    <property type="match status" value="2"/>
</dbReference>
<proteinExistence type="predicted"/>
<dbReference type="EC" id="2.3.1.94" evidence="14"/>
<organism evidence="14 15">
    <name type="scientific">Mycobacterium basiliense</name>
    <dbReference type="NCBI Taxonomy" id="2094119"/>
    <lineage>
        <taxon>Bacteria</taxon>
        <taxon>Bacillati</taxon>
        <taxon>Actinomycetota</taxon>
        <taxon>Actinomycetes</taxon>
        <taxon>Mycobacteriales</taxon>
        <taxon>Mycobacteriaceae</taxon>
        <taxon>Mycobacterium</taxon>
    </lineage>
</organism>
<feature type="active site" description="Proton donor; for dehydratase activity" evidence="9">
    <location>
        <position position="3131"/>
    </location>
</feature>
<dbReference type="Gene3D" id="3.40.50.720">
    <property type="entry name" value="NAD(P)-binding Rossmann-like Domain"/>
    <property type="match status" value="2"/>
</dbReference>
<dbReference type="InterPro" id="IPR006162">
    <property type="entry name" value="Ppantetheine_attach_site"/>
</dbReference>
<dbReference type="SMART" id="SM00823">
    <property type="entry name" value="PKS_PP"/>
    <property type="match status" value="2"/>
</dbReference>
<dbReference type="Pfam" id="PF08659">
    <property type="entry name" value="KR"/>
    <property type="match status" value="2"/>
</dbReference>
<dbReference type="Gene3D" id="3.30.70.3290">
    <property type="match status" value="2"/>
</dbReference>
<evidence type="ECO:0000256" key="10">
    <source>
        <dbReference type="SAM" id="MobiDB-lite"/>
    </source>
</evidence>
<feature type="region of interest" description="C-terminal hotdog fold" evidence="9">
    <location>
        <begin position="3069"/>
        <end position="3212"/>
    </location>
</feature>
<protein>
    <submittedName>
        <fullName evidence="14">Erythronolide synthase, modules 3 and 4</fullName>
        <ecNumber evidence="14">2.3.1.94</ecNumber>
    </submittedName>
</protein>
<sequence length="3300" mass="354970">MLAAKADTAWHLHQLTTNHNLAAFIMFSSIAATLGSPGQANYAAANAALDAIAHHHPNATSLAWGYWETPSAMTAHLNHIDQTRAARNAITPLTTQHGLALFDAALTHHQPTLIPAPLNPRTLNRLAHRNALPPILSALTTTRPHAATTTSPTTLSTQLATQTPDQQRHTLTTLVTTTTATVLAHPDPTTLDPDRPFKDLGIDSLTALELRNTLAQHTGQTLPPTLIFDHPTPTTLAHHLTTLLTHHNNTTTPTGPHRPTATTNTDEPIAVVGMACRFPGGVDSAAALWELVSSGTDVMGPFPNDRGWDLTQLFDSDPDAVGKTYARYGGFLAQAGHFDAEFFGISAREAQAIDPQQRLLLEVCWEALETAGIDPATLAGSQTGVFAGTWAQSYGDGNSHSAEGYAMTGSATSVASGRVAYLLGLQGPAITVDTACSSSLVATHLACQSLRNAESSLALAGGVTIMTTPGPFTEFARQRALAPDGRCKAFAAAADGTGWGEGAAVLVLERLSDAHRHHHRVLAVIAGSAINQDGASNGLTAPNGLAQQRVITQAAANAAIDLDHVDVVEAHGTGTTLGDPIEATALIATYGSAPHRTHPLWLGSIKSNLGHTQAAAGAAGLIKMICALNHDTLPPTLHVDHPSPHVDWSAGTVQLLTQPTPWPDTDHPRTAAVSSFGISGTNAHVILQTPTTPAPTTPTPTTTPACDPPPRIWPLSARTPTALHAQAARLHHHLLDHPNLDLTDLAHSLATTRTHHPYRAALTTPTTSNNPREDLLEALHALTTNHPHPGLASHHLTHTKKIVFVLPGQGAQYPAMAAQLYEHHRIFAETLNECDHALHPWTGWSVRDVLTQHPSAPPLHRVDVIQPVLFAIMISLAELLRTYGIIPDAVIGHSQGEIAAAHIAGALPLDQAAKIVALRSQALTALSGHGAMASVRLSPHELHPHLQPWNNTLTIAAANGPTHTIISGDPTALEQFTATCQHHGIHIRPIAVDYASHSPQVEQLHQHLLHQLGELTPQPAQIPLYTTVQSAQTDDPLDTTTMNADYWYRNLREPVEFHNTITTLLAQGPHTFIELSPHPVLAPALTDTITTTDQTQSTVITTLHRDRPHLDTLTTALAQLHTHGHSPHWPTLYPHAHTLELPTYPFQHHHYWLTPTTTTDITAAGLDHPDHPLLGAITDLADQDQIILSARLSTHTQPWLASHRVHDTIIFPAAGLIELLLHAGQHTHYPTIDELILHSPLTLPEHTPTDLQITIHPPDDTNRRPLTVHTRTTTNDHHNPWHLHATATLSTHQPPTPTNHTPPPLQPINPDDFYHQLATHGLHYQPPFQNVHALHHPPTNPDTIYAHIALPPDTTTTGYGIHPALLDAALHPLTTLTHTHPDTDPDTTPLPFALTGITLHATTATQLHTQLTRTNTNTYTLHATDPTGAPVITITTLTLRDLPHTPQQPTPTPHHSLFHLDWPALPPTTPNTPETPNTNWALITPDTTNNPHLPPTLNHLPTHPDLTHPDLTHHDLLIWPLPQPHPNTTDLQHLHTLTQHTLTQLQHWLTRPDTTHTHLAILTHHAITTSPHDPHPNLAHAATWALIHTTQNEHPHRITLIDTDHTPTTNTTLPTLLTTLKHTTEPQLALRHGTTHTPRLTPTPQTTPAPETTPTWDPQGTVLITGGTGMLGALFAEHLITHYGTRHLLLVSRRGPTAPGATELHQHLTNLGAHVTITACDTTNPHHLATLLDTIPTEHPLTAIIHTAGILDDAVLTELTDTQLHSVLAAKADTAWHLHQLTTNHNLAAFIMFSSIAATLGSPGQANYAAANAALDAIAHHHPNATSLAWGYWETPSAMTAHLNHIDQTRAARNAITPLTTQHGLALFDAALTHHQPTLIPAPLNPRTLNRLAHRNALPPILSALTTTRPHAATTTSPTTLSTQLATQTPDQQRHTLTTLVTTTTATVLAHPDPTTLDPDRPFKDLGIDSLTALELRNTLAQHTGQTLPPTLIFDHPTPTTLAHHLTTLLTHHNNTTTPTGPHRPTATTNTDEPIAVVGMACRFPGGVDSAAALWELVSSGTDVMGPFPNDRGWDLTQLFDSDPDAVGKTYARYGGFLAQAGHFDAEFFGISAREAQAIDPQQRLLLEVCWEALETAGIDPATLAGSQTGVFAGTWAQSYGDGNSHSAEGYAMTGSATSVASGRVAYLLGLQGPAITVDTACSSSLVATHLACQSLRNAESSLALAGGVTIMTTPGPFTEFARQRALAPDGRCKAFAAAADGTGWGEGAAVLVLERLSDAHRHHHRVLAVIAGSAINQDGASNGLTAPNGLAQQRVITQAAANAAIDLDHVDVVEAHGTGTTLGDPIEATALIATYGSAPHRTHPLWLGSIKSNLGHTQAAAGAAGLIKMICALNHDTLPPTLHVDHPSPHVDWSAGTVQLLTQPTPWPDTDHPRTAAVSSFGISGTNAHVILQTPTTPAPTTPTPTTTPACDPPPRIWPLSARTPTALHAQAARLHHHLLDHPNLDLTDLAHSLATTRTHHPYRAALTTPTTSNNPREDLLEALHALTTNHPHPGLASHHLTHTKKIVFVLPGQGAQYPAMAAQLYEHHRIFAETLDHICAAFDPHLDTPLHDVLTAPADTHPAQLLGQTAYAQPALFAYGAAMHAVLTHAGITPDYLLGHSLGELTAAYLAEVLSLPQAATLVAARGRLMQTCTPGAMLAIHTNPEHLTDQLHHYPHTTIAAINSPTSIVIAGPHDDINALHQWCTTEHYQTTQLPVSHAFHSPTMDPALPEFHAIATTLTWHPPTVPILSNLTGQLATPDQLTSAHYWTQHLRQPVRFADNLTTLLAQGPHTFLELSPHPVLAPAITDTLTHHTNTASTVITTTHRDRPHLDTLTTALAQLHTHGHSPHWPTLYPHAHTLELPTYPFQHHHYWLTPTTTTDITAAGLDHPDHPLLGAITDLADQDQIILSARLSTHTQPWLASHRVHDTIIFPAAGLIELLLHAGQHTHYPTIDELILHSPLTLPEHTPTDLQITIHPPDDTNRRPLTVHTRTTTNDHHNPWHLHATATLSTHQPPTPTNHTPPPLQPINPDDFYHQLATHGLHYQPPFQNVHALHHPPTNPDTIYAHIALPPDTTTTGYGIHPALLDAALHPLTTLTHTHPDTDPDTTPLPFALTGITLHATTATQLHTQLTRTNTNTYTLHATDPTGAPVITITTLTLRDLPHTPQQPTPTPHHSLFHLDWPALPPTTPNTPETPNTNWALITPDTTNNPHLPPPSTTYPPTPTSPTPTSPTTTSSSGPSPNPTPTPPTSNTSTP</sequence>
<dbReference type="Pfam" id="PF00698">
    <property type="entry name" value="Acyl_transf_1"/>
    <property type="match status" value="2"/>
</dbReference>
<dbReference type="GO" id="GO:0047879">
    <property type="term" value="F:erythronolide synthase activity"/>
    <property type="evidence" value="ECO:0007669"/>
    <property type="project" value="UniProtKB-EC"/>
</dbReference>
<feature type="region of interest" description="Disordered" evidence="10">
    <location>
        <begin position="2456"/>
        <end position="2476"/>
    </location>
</feature>
<feature type="compositionally biased region" description="Pro residues" evidence="10">
    <location>
        <begin position="3058"/>
        <end position="3071"/>
    </location>
</feature>
<dbReference type="InterPro" id="IPR020807">
    <property type="entry name" value="PKS_DH"/>
</dbReference>
<feature type="active site" description="Proton acceptor; for dehydratase activity" evidence="9">
    <location>
        <position position="2967"/>
    </location>
</feature>
<dbReference type="CDD" id="cd00833">
    <property type="entry name" value="PKS"/>
    <property type="match status" value="2"/>
</dbReference>
<dbReference type="FunFam" id="3.40.47.10:FF:000019">
    <property type="entry name" value="Polyketide synthase type I"/>
    <property type="match status" value="2"/>
</dbReference>
<keyword evidence="3" id="KW-0597">Phosphoprotein</keyword>
<evidence type="ECO:0000256" key="8">
    <source>
        <dbReference type="ARBA" id="ARBA00023315"/>
    </source>
</evidence>
<dbReference type="PROSITE" id="PS00012">
    <property type="entry name" value="PHOSPHOPANTETHEINE"/>
    <property type="match status" value="2"/>
</dbReference>
<dbReference type="Pfam" id="PF22953">
    <property type="entry name" value="SpnB_Rossmann"/>
    <property type="match status" value="1"/>
</dbReference>
<dbReference type="InterPro" id="IPR032821">
    <property type="entry name" value="PKS_assoc"/>
</dbReference>
<dbReference type="PROSITE" id="PS52004">
    <property type="entry name" value="KS3_2"/>
    <property type="match status" value="2"/>
</dbReference>
<dbReference type="InterPro" id="IPR042104">
    <property type="entry name" value="PKS_dehydratase_sf"/>
</dbReference>
<dbReference type="SUPFAM" id="SSF53901">
    <property type="entry name" value="Thiolase-like"/>
    <property type="match status" value="2"/>
</dbReference>
<dbReference type="InterPro" id="IPR057326">
    <property type="entry name" value="KR_dom"/>
</dbReference>
<evidence type="ECO:0000259" key="11">
    <source>
        <dbReference type="PROSITE" id="PS50075"/>
    </source>
</evidence>
<feature type="compositionally biased region" description="Pro residues" evidence="10">
    <location>
        <begin position="3256"/>
        <end position="3274"/>
    </location>
</feature>
<dbReference type="InterPro" id="IPR016035">
    <property type="entry name" value="Acyl_Trfase/lysoPLipase"/>
</dbReference>
<dbReference type="InterPro" id="IPR013968">
    <property type="entry name" value="PKS_KR"/>
</dbReference>
<feature type="active site" description="Proton donor; for dehydratase activity" evidence="9">
    <location>
        <position position="1367"/>
    </location>
</feature>
<feature type="region of interest" description="Disordered" evidence="10">
    <location>
        <begin position="1289"/>
        <end position="1309"/>
    </location>
</feature>
<feature type="region of interest" description="N-terminal hotdog fold" evidence="9">
    <location>
        <begin position="1171"/>
        <end position="1296"/>
    </location>
</feature>
<evidence type="ECO:0000256" key="1">
    <source>
        <dbReference type="ARBA" id="ARBA00005189"/>
    </source>
</evidence>
<keyword evidence="7" id="KW-0511">Multifunctional enzyme</keyword>
<evidence type="ECO:0000256" key="2">
    <source>
        <dbReference type="ARBA" id="ARBA00022450"/>
    </source>
</evidence>
<dbReference type="Gene3D" id="3.40.47.10">
    <property type="match status" value="2"/>
</dbReference>
<evidence type="ECO:0000256" key="9">
    <source>
        <dbReference type="PROSITE-ProRule" id="PRU01363"/>
    </source>
</evidence>
<dbReference type="InterPro" id="IPR001227">
    <property type="entry name" value="Ac_transferase_dom_sf"/>
</dbReference>
<dbReference type="Pfam" id="PF14765">
    <property type="entry name" value="PS-DH"/>
    <property type="match status" value="2"/>
</dbReference>
<keyword evidence="6" id="KW-0443">Lipid metabolism</keyword>
<dbReference type="SMART" id="SM00822">
    <property type="entry name" value="PKS_KR"/>
    <property type="match status" value="1"/>
</dbReference>
<dbReference type="Gene3D" id="3.40.366.10">
    <property type="entry name" value="Malonyl-Coenzyme A Acyl Carrier Protein, domain 2"/>
    <property type="match status" value="2"/>
</dbReference>
<dbReference type="Pfam" id="PF16197">
    <property type="entry name" value="KAsynt_C_assoc"/>
    <property type="match status" value="2"/>
</dbReference>
<dbReference type="GO" id="GO:0006633">
    <property type="term" value="P:fatty acid biosynthetic process"/>
    <property type="evidence" value="ECO:0007669"/>
    <property type="project" value="TreeGrafter"/>
</dbReference>
<dbReference type="PROSITE" id="PS52019">
    <property type="entry name" value="PKS_MFAS_DH"/>
    <property type="match status" value="2"/>
</dbReference>
<dbReference type="CDD" id="cd08956">
    <property type="entry name" value="KR_3_FAS_SDR_x"/>
    <property type="match status" value="1"/>
</dbReference>
<dbReference type="Pfam" id="PF21089">
    <property type="entry name" value="PKS_DH_N"/>
    <property type="match status" value="2"/>
</dbReference>
<dbReference type="InterPro" id="IPR036736">
    <property type="entry name" value="ACP-like_sf"/>
</dbReference>
<feature type="domain" description="Carrier" evidence="11">
    <location>
        <begin position="1935"/>
        <end position="2010"/>
    </location>
</feature>
<feature type="region of interest" description="Disordered" evidence="10">
    <location>
        <begin position="690"/>
        <end position="710"/>
    </location>
</feature>
<dbReference type="SMART" id="SM00826">
    <property type="entry name" value="PKS_DH"/>
    <property type="match status" value="2"/>
</dbReference>
<dbReference type="GO" id="GO:0031177">
    <property type="term" value="F:phosphopantetheine binding"/>
    <property type="evidence" value="ECO:0007669"/>
    <property type="project" value="InterPro"/>
</dbReference>
<dbReference type="Pfam" id="PF00550">
    <property type="entry name" value="PP-binding"/>
    <property type="match status" value="2"/>
</dbReference>
<dbReference type="InterPro" id="IPR050091">
    <property type="entry name" value="PKS_NRPS_Biosynth_Enz"/>
</dbReference>
<dbReference type="SUPFAM" id="SSF52151">
    <property type="entry name" value="FabD/lysophospholipase-like"/>
    <property type="match status" value="2"/>
</dbReference>
<feature type="compositionally biased region" description="Low complexity" evidence="10">
    <location>
        <begin position="1635"/>
        <end position="1657"/>
    </location>
</feature>
<dbReference type="SMART" id="SM01294">
    <property type="entry name" value="PKS_PP_betabranch"/>
    <property type="match status" value="2"/>
</dbReference>
<feature type="domain" description="Ketosynthase family 3 (KS3)" evidence="12">
    <location>
        <begin position="2032"/>
        <end position="2455"/>
    </location>
</feature>
<feature type="domain" description="Ketosynthase family 3 (KS3)" evidence="12">
    <location>
        <begin position="266"/>
        <end position="689"/>
    </location>
</feature>
<dbReference type="Pfam" id="PF00109">
    <property type="entry name" value="ketoacyl-synt"/>
    <property type="match status" value="2"/>
</dbReference>
<gene>
    <name evidence="14" type="primary">eryA_2</name>
    <name evidence="14" type="ORF">MB901379_01081</name>
</gene>
<dbReference type="InterPro" id="IPR014030">
    <property type="entry name" value="Ketoacyl_synth_N"/>
</dbReference>
<keyword evidence="2" id="KW-0596">Phosphopantetheine</keyword>
<dbReference type="InterPro" id="IPR055123">
    <property type="entry name" value="SpnB-like_Rossmann"/>
</dbReference>
<dbReference type="InterPro" id="IPR049551">
    <property type="entry name" value="PKS_DH_C"/>
</dbReference>
<dbReference type="SMART" id="SM00827">
    <property type="entry name" value="PKS_AT"/>
    <property type="match status" value="2"/>
</dbReference>
<feature type="domain" description="PKS/mFAS DH" evidence="13">
    <location>
        <begin position="1171"/>
        <end position="1448"/>
    </location>
</feature>
<dbReference type="PANTHER" id="PTHR43775:SF51">
    <property type="entry name" value="INACTIVE PHENOLPHTHIOCEROL SYNTHESIS POLYKETIDE SYNTHASE TYPE I PKS1-RELATED"/>
    <property type="match status" value="1"/>
</dbReference>
<dbReference type="KEGG" id="mbai:MB901379_01081"/>
<dbReference type="InterPro" id="IPR016036">
    <property type="entry name" value="Malonyl_transacylase_ACP-bd"/>
</dbReference>
<dbReference type="FunFam" id="3.40.366.10:FF:000002">
    <property type="entry name" value="Probable polyketide synthase 2"/>
    <property type="match status" value="1"/>
</dbReference>
<evidence type="ECO:0000313" key="14">
    <source>
        <dbReference type="EMBL" id="VDM87537.1"/>
    </source>
</evidence>
<feature type="region of interest" description="Disordered" evidence="10">
    <location>
        <begin position="1631"/>
        <end position="1657"/>
    </location>
</feature>
<evidence type="ECO:0000256" key="6">
    <source>
        <dbReference type="ARBA" id="ARBA00023098"/>
    </source>
</evidence>
<dbReference type="Gene3D" id="3.10.129.110">
    <property type="entry name" value="Polyketide synthase dehydratase"/>
    <property type="match status" value="2"/>
</dbReference>
<dbReference type="PANTHER" id="PTHR43775">
    <property type="entry name" value="FATTY ACID SYNTHASE"/>
    <property type="match status" value="1"/>
</dbReference>
<feature type="region of interest" description="Disordered" evidence="10">
    <location>
        <begin position="3206"/>
        <end position="3300"/>
    </location>
</feature>
<accession>A0A447GAP5</accession>
<dbReference type="SUPFAM" id="SSF55048">
    <property type="entry name" value="Probable ACP-binding domain of malonyl-CoA ACP transacylase"/>
    <property type="match status" value="2"/>
</dbReference>